<dbReference type="PROSITE" id="PS50294">
    <property type="entry name" value="WD_REPEATS_REGION"/>
    <property type="match status" value="2"/>
</dbReference>
<gene>
    <name evidence="10" type="ORF">BJ085DRAFT_43464</name>
</gene>
<dbReference type="InterPro" id="IPR006594">
    <property type="entry name" value="LisH"/>
</dbReference>
<keyword evidence="5" id="KW-0508">mRNA splicing</keyword>
<dbReference type="EMBL" id="ML002670">
    <property type="protein sequence ID" value="RKP36346.1"/>
    <property type="molecule type" value="Genomic_DNA"/>
</dbReference>
<comment type="similarity">
    <text evidence="7">Belongs to the WD repeat SMU1 family.</text>
</comment>
<keyword evidence="6" id="KW-0539">Nucleus</keyword>
<evidence type="ECO:0000256" key="5">
    <source>
        <dbReference type="ARBA" id="ARBA00023187"/>
    </source>
</evidence>
<evidence type="ECO:0000313" key="11">
    <source>
        <dbReference type="Proteomes" id="UP000268162"/>
    </source>
</evidence>
<dbReference type="GO" id="GO:0005634">
    <property type="term" value="C:nucleus"/>
    <property type="evidence" value="ECO:0007669"/>
    <property type="project" value="UniProtKB-SubCell"/>
</dbReference>
<protein>
    <submittedName>
        <fullName evidence="10">WD40 repeat-containing protein SMU1</fullName>
    </submittedName>
</protein>
<keyword evidence="2 8" id="KW-0853">WD repeat</keyword>
<dbReference type="SMART" id="SM00667">
    <property type="entry name" value="LisH"/>
    <property type="match status" value="1"/>
</dbReference>
<keyword evidence="11" id="KW-1185">Reference proteome</keyword>
<feature type="repeat" description="WD" evidence="8">
    <location>
        <begin position="224"/>
        <end position="244"/>
    </location>
</feature>
<proteinExistence type="inferred from homology"/>
<dbReference type="InterPro" id="IPR015943">
    <property type="entry name" value="WD40/YVTN_repeat-like_dom_sf"/>
</dbReference>
<evidence type="ECO:0000256" key="1">
    <source>
        <dbReference type="ARBA" id="ARBA00004123"/>
    </source>
</evidence>
<dbReference type="PANTHER" id="PTHR22848">
    <property type="entry name" value="WD40 REPEAT PROTEIN"/>
    <property type="match status" value="1"/>
</dbReference>
<feature type="repeat" description="WD" evidence="8">
    <location>
        <begin position="305"/>
        <end position="346"/>
    </location>
</feature>
<dbReference type="InterPro" id="IPR045184">
    <property type="entry name" value="SMU1"/>
</dbReference>
<comment type="subcellular location">
    <subcellularLocation>
        <location evidence="1">Nucleus</location>
    </subcellularLocation>
</comment>
<feature type="domain" description="CTLH" evidence="9">
    <location>
        <begin position="42"/>
        <end position="94"/>
    </location>
</feature>
<dbReference type="InterPro" id="IPR006595">
    <property type="entry name" value="CTLH_C"/>
</dbReference>
<feature type="repeat" description="WD" evidence="8">
    <location>
        <begin position="347"/>
        <end position="388"/>
    </location>
</feature>
<evidence type="ECO:0000256" key="8">
    <source>
        <dbReference type="PROSITE-ProRule" id="PRU00221"/>
    </source>
</evidence>
<keyword evidence="4" id="KW-0677">Repeat</keyword>
<dbReference type="InterPro" id="IPR001680">
    <property type="entry name" value="WD40_rpt"/>
</dbReference>
<evidence type="ECO:0000259" key="9">
    <source>
        <dbReference type="PROSITE" id="PS50897"/>
    </source>
</evidence>
<evidence type="ECO:0000256" key="6">
    <source>
        <dbReference type="ARBA" id="ARBA00023242"/>
    </source>
</evidence>
<evidence type="ECO:0000313" key="10">
    <source>
        <dbReference type="EMBL" id="RKP36346.1"/>
    </source>
</evidence>
<dbReference type="SUPFAM" id="SSF50978">
    <property type="entry name" value="WD40 repeat-like"/>
    <property type="match status" value="1"/>
</dbReference>
<accession>A0A4P9ZS11</accession>
<dbReference type="OrthoDB" id="538223at2759"/>
<reference evidence="11" key="1">
    <citation type="journal article" date="2018" name="Nat. Microbiol.">
        <title>Leveraging single-cell genomics to expand the fungal tree of life.</title>
        <authorList>
            <person name="Ahrendt S.R."/>
            <person name="Quandt C.A."/>
            <person name="Ciobanu D."/>
            <person name="Clum A."/>
            <person name="Salamov A."/>
            <person name="Andreopoulos B."/>
            <person name="Cheng J.F."/>
            <person name="Woyke T."/>
            <person name="Pelin A."/>
            <person name="Henrissat B."/>
            <person name="Reynolds N.K."/>
            <person name="Benny G.L."/>
            <person name="Smith M.E."/>
            <person name="James T.Y."/>
            <person name="Grigoriev I.V."/>
        </authorList>
    </citation>
    <scope>NUCLEOTIDE SEQUENCE [LARGE SCALE GENOMIC DNA]</scope>
    <source>
        <strain evidence="11">RSA 468</strain>
    </source>
</reference>
<dbReference type="PROSITE" id="PS50897">
    <property type="entry name" value="CTLH"/>
    <property type="match status" value="1"/>
</dbReference>
<name>A0A4P9ZS11_9FUNG</name>
<dbReference type="Proteomes" id="UP000268162">
    <property type="component" value="Unassembled WGS sequence"/>
</dbReference>
<evidence type="ECO:0000256" key="2">
    <source>
        <dbReference type="ARBA" id="ARBA00022574"/>
    </source>
</evidence>
<dbReference type="PROSITE" id="PS50896">
    <property type="entry name" value="LISH"/>
    <property type="match status" value="1"/>
</dbReference>
<dbReference type="Pfam" id="PF17814">
    <property type="entry name" value="LisH_TPL"/>
    <property type="match status" value="1"/>
</dbReference>
<dbReference type="PROSITE" id="PS50082">
    <property type="entry name" value="WD_REPEATS_2"/>
    <property type="match status" value="4"/>
</dbReference>
<keyword evidence="3" id="KW-0507">mRNA processing</keyword>
<dbReference type="InterPro" id="IPR054532">
    <property type="entry name" value="TPL_SMU1_LisH-like"/>
</dbReference>
<dbReference type="GO" id="GO:0000398">
    <property type="term" value="P:mRNA splicing, via spliceosome"/>
    <property type="evidence" value="ECO:0007669"/>
    <property type="project" value="InterPro"/>
</dbReference>
<dbReference type="AlphaFoldDB" id="A0A4P9ZS11"/>
<dbReference type="CDD" id="cd00200">
    <property type="entry name" value="WD40"/>
    <property type="match status" value="1"/>
</dbReference>
<dbReference type="SMART" id="SM00320">
    <property type="entry name" value="WD40"/>
    <property type="match status" value="6"/>
</dbReference>
<dbReference type="SMART" id="SM00668">
    <property type="entry name" value="CTLH"/>
    <property type="match status" value="1"/>
</dbReference>
<sequence length="530" mass="58829">MSMSIDIEASDVIRLIQQFLKENNLHRTFETLQEETGIQLNTVDNLPGFVQDIQRGRWENVLKTVVPLRLPIKKLIPLYEQIAMELIEMREIAAARNLVRQTETMQILRQKYPARYLHLEQLLSRIPSDPHEIYIDGLSKEKRRQKIAQELSKEVTSVPPARLLTLLGQSLKWQQHQGLLPIEGGFDLFGGTAAAARVEDDSIPTECYATIQFPRAKRPETAVFSPGGEYLVTGSEDGYIELWNHFTGKLRSDVKYQADGKFMHMSAGVSSLAFSLDGDLLASGCREGTVKIWTIKDGLCVRRFPAAHTQGVTSICFNKSGSQVLTGSFDHTVRLHGLKSGKTLKEYRGHTSFVNSVLFSMDMSKILSASSDGTVKVWDYKSAECLLSLSPQARSSMGTAVPASVSSASLLRLQQVPGQANQVVMCPQLPAVYIMTVEGRVVKRFELPGADDTAPDFVDCAISPRGEYIYAIGTDSTLYCFNVESGLMEHTVKLAEAEVRGITHHPTTNTMAAYNEAGHVSLWRTSRTVT</sequence>
<dbReference type="PRINTS" id="PR00320">
    <property type="entry name" value="GPROTEINBRPT"/>
</dbReference>
<dbReference type="Pfam" id="PF00400">
    <property type="entry name" value="WD40"/>
    <property type="match status" value="4"/>
</dbReference>
<dbReference type="Gene3D" id="2.130.10.10">
    <property type="entry name" value="YVTN repeat-like/Quinoprotein amine dehydrogenase"/>
    <property type="match status" value="2"/>
</dbReference>
<organism evidence="10 11">
    <name type="scientific">Dimargaris cristalligena</name>
    <dbReference type="NCBI Taxonomy" id="215637"/>
    <lineage>
        <taxon>Eukaryota</taxon>
        <taxon>Fungi</taxon>
        <taxon>Fungi incertae sedis</taxon>
        <taxon>Zoopagomycota</taxon>
        <taxon>Kickxellomycotina</taxon>
        <taxon>Dimargaritomycetes</taxon>
        <taxon>Dimargaritales</taxon>
        <taxon>Dimargaritaceae</taxon>
        <taxon>Dimargaris</taxon>
    </lineage>
</organism>
<dbReference type="InterPro" id="IPR020472">
    <property type="entry name" value="WD40_PAC1"/>
</dbReference>
<dbReference type="STRING" id="215637.A0A4P9ZS11"/>
<evidence type="ECO:0000256" key="4">
    <source>
        <dbReference type="ARBA" id="ARBA00022737"/>
    </source>
</evidence>
<dbReference type="InterPro" id="IPR036322">
    <property type="entry name" value="WD40_repeat_dom_sf"/>
</dbReference>
<feature type="repeat" description="WD" evidence="8">
    <location>
        <begin position="262"/>
        <end position="303"/>
    </location>
</feature>
<evidence type="ECO:0000256" key="7">
    <source>
        <dbReference type="ARBA" id="ARBA00025801"/>
    </source>
</evidence>
<evidence type="ECO:0000256" key="3">
    <source>
        <dbReference type="ARBA" id="ARBA00022664"/>
    </source>
</evidence>